<name>A0ABT9ZVJ9_9BACI</name>
<organism evidence="2 3">
    <name type="scientific">Evansella vedderi</name>
    <dbReference type="NCBI Taxonomy" id="38282"/>
    <lineage>
        <taxon>Bacteria</taxon>
        <taxon>Bacillati</taxon>
        <taxon>Bacillota</taxon>
        <taxon>Bacilli</taxon>
        <taxon>Bacillales</taxon>
        <taxon>Bacillaceae</taxon>
        <taxon>Evansella</taxon>
    </lineage>
</organism>
<sequence length="67" mass="7345">MKYVNWQLLFLLLISLVLSACGGNNGASEVDTYNPEVFQLAFPNAAGEIVSLEPTEKTLYLYFTGIG</sequence>
<protein>
    <submittedName>
        <fullName evidence="2">Uncharacterized protein</fullName>
    </submittedName>
</protein>
<gene>
    <name evidence="2" type="ORF">J2S74_002652</name>
</gene>
<accession>A0ABT9ZVJ9</accession>
<evidence type="ECO:0000313" key="3">
    <source>
        <dbReference type="Proteomes" id="UP001230005"/>
    </source>
</evidence>
<dbReference type="PROSITE" id="PS51257">
    <property type="entry name" value="PROKAR_LIPOPROTEIN"/>
    <property type="match status" value="1"/>
</dbReference>
<comment type="caution">
    <text evidence="2">The sequence shown here is derived from an EMBL/GenBank/DDBJ whole genome shotgun (WGS) entry which is preliminary data.</text>
</comment>
<evidence type="ECO:0000256" key="1">
    <source>
        <dbReference type="SAM" id="SignalP"/>
    </source>
</evidence>
<dbReference type="EMBL" id="JAUSUG010000010">
    <property type="protein sequence ID" value="MDQ0255270.1"/>
    <property type="molecule type" value="Genomic_DNA"/>
</dbReference>
<dbReference type="Proteomes" id="UP001230005">
    <property type="component" value="Unassembled WGS sequence"/>
</dbReference>
<reference evidence="2 3" key="1">
    <citation type="submission" date="2023-07" db="EMBL/GenBank/DDBJ databases">
        <title>Genomic Encyclopedia of Type Strains, Phase IV (KMG-IV): sequencing the most valuable type-strain genomes for metagenomic binning, comparative biology and taxonomic classification.</title>
        <authorList>
            <person name="Goeker M."/>
        </authorList>
    </citation>
    <scope>NUCLEOTIDE SEQUENCE [LARGE SCALE GENOMIC DNA]</scope>
    <source>
        <strain evidence="2 3">DSM 9768</strain>
    </source>
</reference>
<proteinExistence type="predicted"/>
<feature type="chain" id="PRO_5045606084" evidence="1">
    <location>
        <begin position="21"/>
        <end position="67"/>
    </location>
</feature>
<feature type="signal peptide" evidence="1">
    <location>
        <begin position="1"/>
        <end position="20"/>
    </location>
</feature>
<evidence type="ECO:0000313" key="2">
    <source>
        <dbReference type="EMBL" id="MDQ0255270.1"/>
    </source>
</evidence>
<keyword evidence="1" id="KW-0732">Signal</keyword>
<dbReference type="RefSeq" id="WP_307326212.1">
    <property type="nucleotide sequence ID" value="NZ_JAUSUG010000010.1"/>
</dbReference>
<keyword evidence="3" id="KW-1185">Reference proteome</keyword>